<dbReference type="InterPro" id="IPR012245">
    <property type="entry name" value="MoaB"/>
</dbReference>
<dbReference type="Gene3D" id="3.40.980.10">
    <property type="entry name" value="MoaB/Mog-like domain"/>
    <property type="match status" value="1"/>
</dbReference>
<dbReference type="Pfam" id="PF00994">
    <property type="entry name" value="MoCF_biosynth"/>
    <property type="match status" value="1"/>
</dbReference>
<protein>
    <recommendedName>
        <fullName evidence="4 6">Molybdenum cofactor biosynthesis protein B</fullName>
    </recommendedName>
</protein>
<dbReference type="NCBIfam" id="TIGR00177">
    <property type="entry name" value="molyb_syn"/>
    <property type="match status" value="1"/>
</dbReference>
<dbReference type="FunFam" id="3.40.980.10:FF:000006">
    <property type="entry name" value="Molybdenum cofactor biosynthesis protein B"/>
    <property type="match status" value="1"/>
</dbReference>
<accession>A0A377FXC3</accession>
<dbReference type="PANTHER" id="PTHR43232:SF2">
    <property type="entry name" value="MOLYBDENUM COFACTOR BIOSYNTHESIS PROTEIN B"/>
    <property type="match status" value="1"/>
</dbReference>
<gene>
    <name evidence="8" type="primary">moaB</name>
    <name evidence="8" type="ORF">NCTC13163_02908</name>
</gene>
<evidence type="ECO:0000256" key="5">
    <source>
        <dbReference type="ARBA" id="ARBA00023150"/>
    </source>
</evidence>
<evidence type="ECO:0000313" key="8">
    <source>
        <dbReference type="EMBL" id="STO09470.1"/>
    </source>
</evidence>
<dbReference type="PANTHER" id="PTHR43232">
    <property type="entry name" value="MOLYBDENUM COFACTOR BIOSYNTHESIS PROTEIN B"/>
    <property type="match status" value="1"/>
</dbReference>
<dbReference type="UniPathway" id="UPA00344"/>
<sequence length="167" mass="18620">MQAHNHTHENTKRVRAAILTISDTRTLDTDVSGEHICTLLKEEAHTVTYREITKDDPLEIEAAVRRMVDEKMDVILTTGGTGITKRDVTIETIRPLLDREMVGFGELFRHVSFTEDIGPAAMLSRALAGRIGDTIIFSMPGSRGAVDLAMTRLILPELSHIVWEATR</sequence>
<feature type="domain" description="MoaB/Mog" evidence="7">
    <location>
        <begin position="17"/>
        <end position="161"/>
    </location>
</feature>
<evidence type="ECO:0000259" key="7">
    <source>
        <dbReference type="SMART" id="SM00852"/>
    </source>
</evidence>
<dbReference type="AlphaFoldDB" id="A0A377FXC3"/>
<dbReference type="InterPro" id="IPR008284">
    <property type="entry name" value="MoCF_biosynth_CS"/>
</dbReference>
<keyword evidence="5 6" id="KW-0501">Molybdenum cofactor biosynthesis</keyword>
<dbReference type="GO" id="GO:0005829">
    <property type="term" value="C:cytosol"/>
    <property type="evidence" value="ECO:0007669"/>
    <property type="project" value="TreeGrafter"/>
</dbReference>
<dbReference type="OrthoDB" id="9784492at2"/>
<evidence type="ECO:0000313" key="9">
    <source>
        <dbReference type="Proteomes" id="UP000254060"/>
    </source>
</evidence>
<dbReference type="PROSITE" id="PS01078">
    <property type="entry name" value="MOCF_BIOSYNTHESIS_1"/>
    <property type="match status" value="1"/>
</dbReference>
<dbReference type="RefSeq" id="WP_029333864.1">
    <property type="nucleotide sequence ID" value="NZ_UGGP01000001.1"/>
</dbReference>
<evidence type="ECO:0000256" key="1">
    <source>
        <dbReference type="ARBA" id="ARBA00003487"/>
    </source>
</evidence>
<dbReference type="CDD" id="cd00886">
    <property type="entry name" value="MogA_MoaB"/>
    <property type="match status" value="1"/>
</dbReference>
<dbReference type="EMBL" id="UGGP01000001">
    <property type="protein sequence ID" value="STO09470.1"/>
    <property type="molecule type" value="Genomic_DNA"/>
</dbReference>
<dbReference type="SUPFAM" id="SSF53218">
    <property type="entry name" value="Molybdenum cofactor biosynthesis proteins"/>
    <property type="match status" value="1"/>
</dbReference>
<dbReference type="InterPro" id="IPR001453">
    <property type="entry name" value="MoaB/Mog_dom"/>
</dbReference>
<evidence type="ECO:0000256" key="4">
    <source>
        <dbReference type="ARBA" id="ARBA00015262"/>
    </source>
</evidence>
<dbReference type="Proteomes" id="UP000254060">
    <property type="component" value="Unassembled WGS sequence"/>
</dbReference>
<dbReference type="GO" id="GO:0006777">
    <property type="term" value="P:Mo-molybdopterin cofactor biosynthetic process"/>
    <property type="evidence" value="ECO:0007669"/>
    <property type="project" value="UniProtKB-UniRule"/>
</dbReference>
<dbReference type="InterPro" id="IPR036425">
    <property type="entry name" value="MoaB/Mog-like_dom_sf"/>
</dbReference>
<comment type="similarity">
    <text evidence="3 6">Belongs to the MoaB/Mog family.</text>
</comment>
<reference evidence="8 9" key="1">
    <citation type="submission" date="2018-06" db="EMBL/GenBank/DDBJ databases">
        <authorList>
            <consortium name="Pathogen Informatics"/>
            <person name="Doyle S."/>
        </authorList>
    </citation>
    <scope>NUCLEOTIDE SEQUENCE [LARGE SCALE GENOMIC DNA]</scope>
    <source>
        <strain evidence="8 9">NCTC13163</strain>
    </source>
</reference>
<evidence type="ECO:0000256" key="3">
    <source>
        <dbReference type="ARBA" id="ARBA00006112"/>
    </source>
</evidence>
<dbReference type="PIRSF" id="PIRSF006443">
    <property type="entry name" value="MoaB"/>
    <property type="match status" value="1"/>
</dbReference>
<dbReference type="SMART" id="SM00852">
    <property type="entry name" value="MoCF_biosynth"/>
    <property type="match status" value="1"/>
</dbReference>
<comment type="pathway">
    <text evidence="2 6">Cofactor biosynthesis; molybdopterin biosynthesis.</text>
</comment>
<name>A0A377FXC3_9BACL</name>
<evidence type="ECO:0000256" key="6">
    <source>
        <dbReference type="PIRNR" id="PIRNR006443"/>
    </source>
</evidence>
<dbReference type="STRING" id="1397694.GCA_000702585_00330"/>
<organism evidence="8 9">
    <name type="scientific">Exiguobacterium aurantiacum</name>
    <dbReference type="NCBI Taxonomy" id="33987"/>
    <lineage>
        <taxon>Bacteria</taxon>
        <taxon>Bacillati</taxon>
        <taxon>Bacillota</taxon>
        <taxon>Bacilli</taxon>
        <taxon>Bacillales</taxon>
        <taxon>Bacillales Family XII. Incertae Sedis</taxon>
        <taxon>Exiguobacterium</taxon>
    </lineage>
</organism>
<proteinExistence type="inferred from homology"/>
<comment type="function">
    <text evidence="1 6">May be involved in the biosynthesis of molybdopterin.</text>
</comment>
<evidence type="ECO:0000256" key="2">
    <source>
        <dbReference type="ARBA" id="ARBA00005046"/>
    </source>
</evidence>